<evidence type="ECO:0000313" key="6">
    <source>
        <dbReference type="Proteomes" id="UP001165587"/>
    </source>
</evidence>
<comment type="cofactor">
    <cofactor evidence="1">
        <name>pyridoxal 5'-phosphate</name>
        <dbReference type="ChEBI" id="CHEBI:597326"/>
    </cofactor>
</comment>
<dbReference type="Proteomes" id="UP001165587">
    <property type="component" value="Unassembled WGS sequence"/>
</dbReference>
<evidence type="ECO:0000256" key="2">
    <source>
        <dbReference type="PIRSR" id="PIRSR000390-1"/>
    </source>
</evidence>
<dbReference type="PIRSF" id="PIRSF000390">
    <property type="entry name" value="PLP_StrS"/>
    <property type="match status" value="1"/>
</dbReference>
<dbReference type="CDD" id="cd00616">
    <property type="entry name" value="AHBA_syn"/>
    <property type="match status" value="1"/>
</dbReference>
<keyword evidence="5" id="KW-0808">Transferase</keyword>
<dbReference type="NCBIfam" id="NF008687">
    <property type="entry name" value="PRK11706.1"/>
    <property type="match status" value="1"/>
</dbReference>
<dbReference type="Gene3D" id="3.40.640.10">
    <property type="entry name" value="Type I PLP-dependent aspartate aminotransferase-like (Major domain)"/>
    <property type="match status" value="1"/>
</dbReference>
<evidence type="ECO:0000313" key="5">
    <source>
        <dbReference type="EMBL" id="MCS5725596.1"/>
    </source>
</evidence>
<dbReference type="GO" id="GO:0019180">
    <property type="term" value="F:dTDP-4-amino-4,6-dideoxygalactose transaminase activity"/>
    <property type="evidence" value="ECO:0007669"/>
    <property type="project" value="UniProtKB-EC"/>
</dbReference>
<dbReference type="Pfam" id="PF01041">
    <property type="entry name" value="DegT_DnrJ_EryC1"/>
    <property type="match status" value="1"/>
</dbReference>
<dbReference type="InterPro" id="IPR000653">
    <property type="entry name" value="DegT/StrS_aminotransferase"/>
</dbReference>
<dbReference type="InterPro" id="IPR015422">
    <property type="entry name" value="PyrdxlP-dep_Trfase_small"/>
</dbReference>
<accession>A0AA41XCA3</accession>
<comment type="similarity">
    <text evidence="4">Belongs to the DegT/DnrJ/EryC1 family.</text>
</comment>
<dbReference type="InterPro" id="IPR015424">
    <property type="entry name" value="PyrdxlP-dep_Trfase"/>
</dbReference>
<organism evidence="5 6">
    <name type="scientific">Herbiconiux oxytropis</name>
    <dbReference type="NCBI Taxonomy" id="2970915"/>
    <lineage>
        <taxon>Bacteria</taxon>
        <taxon>Bacillati</taxon>
        <taxon>Actinomycetota</taxon>
        <taxon>Actinomycetes</taxon>
        <taxon>Micrococcales</taxon>
        <taxon>Microbacteriaceae</taxon>
        <taxon>Herbiconiux</taxon>
    </lineage>
</organism>
<reference evidence="5" key="1">
    <citation type="submission" date="2022-08" db="EMBL/GenBank/DDBJ databases">
        <authorList>
            <person name="Deng Y."/>
            <person name="Han X.-F."/>
            <person name="Zhang Y.-Q."/>
        </authorList>
    </citation>
    <scope>NUCLEOTIDE SEQUENCE</scope>
    <source>
        <strain evidence="5">CPCC 203407</strain>
    </source>
</reference>
<sequence length="388" mass="41278">MNDDILFSRPFRAPGELGNLDAVLSSDHAHGDGAFTASASARLRELTGSPALLTTSCTHALELAALLLEIGPGDEVVLPSFTFSSAAIAVVARGAVPVFADLDETTGNIDPESLAAAITSRTRAVTVMHYGGVPVDLAAVEAVTRPAGIPIVEDNAHGLGGLTLDGRRLGTVGAFGTQSFHDTKNVHCGEGGALLVNEGRYLERAEILREKGTNRARFLRGEIDKYTWQDAGSSYLPSELNAAVLDAQLAAFDEIQANRLRVWAGYAAGLAPWAAENGVRLMSDDRALRHTSHLFWLQLPTEAARDGLLAHLRTLGIRAAFHYVPLHSSPAGRRLGRTAGTGADAAVLERTDRFASHLVRLPLWAGLTDAQVERVVAGVRSYTLDPTK</sequence>
<dbReference type="RefSeq" id="WP_259526119.1">
    <property type="nucleotide sequence ID" value="NZ_JANLCK010000003.1"/>
</dbReference>
<dbReference type="SUPFAM" id="SSF53383">
    <property type="entry name" value="PLP-dependent transferases"/>
    <property type="match status" value="1"/>
</dbReference>
<evidence type="ECO:0000256" key="3">
    <source>
        <dbReference type="PIRSR" id="PIRSR000390-2"/>
    </source>
</evidence>
<evidence type="ECO:0000256" key="1">
    <source>
        <dbReference type="ARBA" id="ARBA00001933"/>
    </source>
</evidence>
<dbReference type="EC" id="2.6.1.59" evidence="5"/>
<evidence type="ECO:0000256" key="4">
    <source>
        <dbReference type="RuleBase" id="RU004508"/>
    </source>
</evidence>
<name>A0AA41XCA3_9MICO</name>
<proteinExistence type="inferred from homology"/>
<dbReference type="AlphaFoldDB" id="A0AA41XCA3"/>
<dbReference type="PANTHER" id="PTHR30244:SF34">
    <property type="entry name" value="DTDP-4-AMINO-4,6-DIDEOXYGALACTOSE TRANSAMINASE"/>
    <property type="match status" value="1"/>
</dbReference>
<dbReference type="InterPro" id="IPR015421">
    <property type="entry name" value="PyrdxlP-dep_Trfase_major"/>
</dbReference>
<keyword evidence="5" id="KW-0032">Aminotransferase</keyword>
<dbReference type="EMBL" id="JANLCK010000003">
    <property type="protein sequence ID" value="MCS5725596.1"/>
    <property type="molecule type" value="Genomic_DNA"/>
</dbReference>
<comment type="caution">
    <text evidence="5">The sequence shown here is derived from an EMBL/GenBank/DDBJ whole genome shotgun (WGS) entry which is preliminary data.</text>
</comment>
<dbReference type="PANTHER" id="PTHR30244">
    <property type="entry name" value="TRANSAMINASE"/>
    <property type="match status" value="1"/>
</dbReference>
<dbReference type="GO" id="GO:0030170">
    <property type="term" value="F:pyridoxal phosphate binding"/>
    <property type="evidence" value="ECO:0007669"/>
    <property type="project" value="TreeGrafter"/>
</dbReference>
<protein>
    <submittedName>
        <fullName evidence="5">dTDP-4-amino-4,6-dideoxygalactose transaminase</fullName>
        <ecNumber evidence="5">2.6.1.59</ecNumber>
    </submittedName>
</protein>
<feature type="modified residue" description="N6-(pyridoxal phosphate)lysine" evidence="3">
    <location>
        <position position="184"/>
    </location>
</feature>
<dbReference type="GO" id="GO:0000271">
    <property type="term" value="P:polysaccharide biosynthetic process"/>
    <property type="evidence" value="ECO:0007669"/>
    <property type="project" value="TreeGrafter"/>
</dbReference>
<dbReference type="Gene3D" id="3.90.1150.10">
    <property type="entry name" value="Aspartate Aminotransferase, domain 1"/>
    <property type="match status" value="1"/>
</dbReference>
<keyword evidence="6" id="KW-1185">Reference proteome</keyword>
<gene>
    <name evidence="5" type="primary">rffA</name>
    <name evidence="5" type="synonym">fcnA</name>
    <name evidence="5" type="synonym">wecE</name>
    <name evidence="5" type="ORF">N1028_06770</name>
</gene>
<keyword evidence="3 4" id="KW-0663">Pyridoxal phosphate</keyword>
<feature type="active site" description="Proton acceptor" evidence="2">
    <location>
        <position position="184"/>
    </location>
</feature>